<evidence type="ECO:0000313" key="10">
    <source>
        <dbReference type="Proteomes" id="UP000230750"/>
    </source>
</evidence>
<dbReference type="PANTHER" id="PTHR43570:SF16">
    <property type="entry name" value="ALDEHYDE DEHYDROGENASE TYPE III, ISOFORM Q"/>
    <property type="match status" value="1"/>
</dbReference>
<feature type="domain" description="Aldehyde dehydrogenase" evidence="8">
    <location>
        <begin position="39"/>
        <end position="351"/>
    </location>
</feature>
<name>A0A2G8LR47_STIJA</name>
<dbReference type="Pfam" id="PF00171">
    <property type="entry name" value="Aldedh"/>
    <property type="match status" value="1"/>
</dbReference>
<dbReference type="PROSITE" id="PS00070">
    <property type="entry name" value="ALDEHYDE_DEHYDR_CYS"/>
    <property type="match status" value="1"/>
</dbReference>
<evidence type="ECO:0000313" key="9">
    <source>
        <dbReference type="EMBL" id="PIK62747.1"/>
    </source>
</evidence>
<evidence type="ECO:0000256" key="1">
    <source>
        <dbReference type="ARBA" id="ARBA00009986"/>
    </source>
</evidence>
<dbReference type="Proteomes" id="UP000230750">
    <property type="component" value="Unassembled WGS sequence"/>
</dbReference>
<evidence type="ECO:0000256" key="7">
    <source>
        <dbReference type="SAM" id="Phobius"/>
    </source>
</evidence>
<dbReference type="AlphaFoldDB" id="A0A2G8LR47"/>
<reference evidence="9 10" key="1">
    <citation type="journal article" date="2017" name="PLoS Biol.">
        <title>The sea cucumber genome provides insights into morphological evolution and visceral regeneration.</title>
        <authorList>
            <person name="Zhang X."/>
            <person name="Sun L."/>
            <person name="Yuan J."/>
            <person name="Sun Y."/>
            <person name="Gao Y."/>
            <person name="Zhang L."/>
            <person name="Li S."/>
            <person name="Dai H."/>
            <person name="Hamel J.F."/>
            <person name="Liu C."/>
            <person name="Yu Y."/>
            <person name="Liu S."/>
            <person name="Lin W."/>
            <person name="Guo K."/>
            <person name="Jin S."/>
            <person name="Xu P."/>
            <person name="Storey K.B."/>
            <person name="Huan P."/>
            <person name="Zhang T."/>
            <person name="Zhou Y."/>
            <person name="Zhang J."/>
            <person name="Lin C."/>
            <person name="Li X."/>
            <person name="Xing L."/>
            <person name="Huo D."/>
            <person name="Sun M."/>
            <person name="Wang L."/>
            <person name="Mercier A."/>
            <person name="Li F."/>
            <person name="Yang H."/>
            <person name="Xiang J."/>
        </authorList>
    </citation>
    <scope>NUCLEOTIDE SEQUENCE [LARGE SCALE GENOMIC DNA]</scope>
    <source>
        <strain evidence="9">Shaxun</strain>
        <tissue evidence="9">Muscle</tissue>
    </source>
</reference>
<feature type="transmembrane region" description="Helical" evidence="7">
    <location>
        <begin position="39"/>
        <end position="59"/>
    </location>
</feature>
<comment type="caution">
    <text evidence="9">The sequence shown here is derived from an EMBL/GenBank/DDBJ whole genome shotgun (WGS) entry which is preliminary data.</text>
</comment>
<dbReference type="FunFam" id="3.40.309.10:FF:000003">
    <property type="entry name" value="Aldehyde dehydrogenase"/>
    <property type="match status" value="1"/>
</dbReference>
<dbReference type="InterPro" id="IPR016162">
    <property type="entry name" value="Ald_DH_N"/>
</dbReference>
<evidence type="ECO:0000259" key="8">
    <source>
        <dbReference type="Pfam" id="PF00171"/>
    </source>
</evidence>
<dbReference type="PANTHER" id="PTHR43570">
    <property type="entry name" value="ALDEHYDE DEHYDROGENASE"/>
    <property type="match status" value="1"/>
</dbReference>
<feature type="active site" evidence="4 5">
    <location>
        <position position="133"/>
    </location>
</feature>
<dbReference type="InterPro" id="IPR015590">
    <property type="entry name" value="Aldehyde_DH_dom"/>
</dbReference>
<dbReference type="Gene3D" id="3.40.309.10">
    <property type="entry name" value="Aldehyde Dehydrogenase, Chain A, domain 2"/>
    <property type="match status" value="1"/>
</dbReference>
<organism evidence="9 10">
    <name type="scientific">Stichopus japonicus</name>
    <name type="common">Sea cucumber</name>
    <dbReference type="NCBI Taxonomy" id="307972"/>
    <lineage>
        <taxon>Eukaryota</taxon>
        <taxon>Metazoa</taxon>
        <taxon>Echinodermata</taxon>
        <taxon>Eleutherozoa</taxon>
        <taxon>Echinozoa</taxon>
        <taxon>Holothuroidea</taxon>
        <taxon>Aspidochirotacea</taxon>
        <taxon>Aspidochirotida</taxon>
        <taxon>Stichopodidae</taxon>
        <taxon>Apostichopus</taxon>
    </lineage>
</organism>
<dbReference type="PIRSF" id="PIRSF036492">
    <property type="entry name" value="ALDH"/>
    <property type="match status" value="1"/>
</dbReference>
<dbReference type="PROSITE" id="PS00687">
    <property type="entry name" value="ALDEHYDE_DEHYDR_GLU"/>
    <property type="match status" value="1"/>
</dbReference>
<feature type="transmembrane region" description="Helical" evidence="7">
    <location>
        <begin position="394"/>
        <end position="415"/>
    </location>
</feature>
<sequence>MDLAITQPSTRWLVNSLWQRGVHSPRSLRVVFDHWCLELPIMLTLMVLVGAIATGNAAIIKPSELALATAELLERILPKYLDEDCYRIVNGGAEVAQTLLKQRFDHILYTGSQHVAKIVLRAAAEHLTPVTLELGGKSPVFVDNTVNVGVSAKRVAWAKLMNCGQTCIAPDYVLCHADVKEKFIEEVKKYMTQFYGENPKEHEDYGRIINERHFDRLNKLMESQKKNIVHGGKSDRTEKFIEPTVFDDITFSDPIMKEEIFGPLLPIVSVQGADEAIKLINSGEKPLALYVFTGDKRLHERFMKETSSGSLMFNELLIQATVPALPFGGVGHSGMGSYHGNFTLEALSHKKACIIDPRPVPSGCNGNSLPPFSKTKKNITSMLTKVYSKSERRFFYGIKIIIVVALMAVALKLVLA</sequence>
<evidence type="ECO:0000256" key="6">
    <source>
        <dbReference type="RuleBase" id="RU003345"/>
    </source>
</evidence>
<dbReference type="GO" id="GO:0004029">
    <property type="term" value="F:aldehyde dehydrogenase (NAD+) activity"/>
    <property type="evidence" value="ECO:0007669"/>
    <property type="project" value="TreeGrafter"/>
</dbReference>
<dbReference type="OrthoDB" id="440325at2759"/>
<keyword evidence="7" id="KW-0472">Membrane</keyword>
<keyword evidence="7" id="KW-0812">Transmembrane</keyword>
<dbReference type="GO" id="GO:0006081">
    <property type="term" value="P:aldehyde metabolic process"/>
    <property type="evidence" value="ECO:0007669"/>
    <property type="project" value="InterPro"/>
</dbReference>
<keyword evidence="10" id="KW-1185">Reference proteome</keyword>
<dbReference type="GO" id="GO:0005737">
    <property type="term" value="C:cytoplasm"/>
    <property type="evidence" value="ECO:0007669"/>
    <property type="project" value="TreeGrafter"/>
</dbReference>
<evidence type="ECO:0000256" key="4">
    <source>
        <dbReference type="PIRSR" id="PIRSR036492-1"/>
    </source>
</evidence>
<accession>A0A2G8LR47</accession>
<dbReference type="CDD" id="cd07087">
    <property type="entry name" value="ALDH_F3-13-14_CALDH-like"/>
    <property type="match status" value="1"/>
</dbReference>
<dbReference type="STRING" id="307972.A0A2G8LR47"/>
<dbReference type="InterPro" id="IPR029510">
    <property type="entry name" value="Ald_DH_CS_GLU"/>
</dbReference>
<dbReference type="EMBL" id="MRZV01000006">
    <property type="protein sequence ID" value="PIK62747.1"/>
    <property type="molecule type" value="Genomic_DNA"/>
</dbReference>
<keyword evidence="2 3" id="KW-0560">Oxidoreductase</keyword>
<dbReference type="SUPFAM" id="SSF53720">
    <property type="entry name" value="ALDH-like"/>
    <property type="match status" value="1"/>
</dbReference>
<protein>
    <recommendedName>
        <fullName evidence="3">Aldehyde dehydrogenase</fullName>
    </recommendedName>
</protein>
<proteinExistence type="inferred from homology"/>
<dbReference type="InterPro" id="IPR016163">
    <property type="entry name" value="Ald_DH_C"/>
</dbReference>
<evidence type="ECO:0000256" key="5">
    <source>
        <dbReference type="PROSITE-ProRule" id="PRU10007"/>
    </source>
</evidence>
<gene>
    <name evidence="9" type="ORF">BSL78_00327</name>
</gene>
<dbReference type="InterPro" id="IPR016161">
    <property type="entry name" value="Ald_DH/histidinol_DH"/>
</dbReference>
<evidence type="ECO:0000256" key="3">
    <source>
        <dbReference type="PIRNR" id="PIRNR036492"/>
    </source>
</evidence>
<dbReference type="Gene3D" id="3.40.605.10">
    <property type="entry name" value="Aldehyde Dehydrogenase, Chain A, domain 1"/>
    <property type="match status" value="1"/>
</dbReference>
<comment type="similarity">
    <text evidence="1 3 6">Belongs to the aldehyde dehydrogenase family.</text>
</comment>
<dbReference type="InterPro" id="IPR012394">
    <property type="entry name" value="Aldehyde_DH_NAD(P)"/>
</dbReference>
<keyword evidence="7" id="KW-1133">Transmembrane helix</keyword>
<evidence type="ECO:0000256" key="2">
    <source>
        <dbReference type="ARBA" id="ARBA00023002"/>
    </source>
</evidence>
<dbReference type="InterPro" id="IPR016160">
    <property type="entry name" value="Ald_DH_CS_CYS"/>
</dbReference>
<feature type="active site" evidence="4">
    <location>
        <position position="167"/>
    </location>
</feature>